<keyword evidence="2 5" id="KW-0812">Transmembrane</keyword>
<keyword evidence="3 5" id="KW-1133">Transmembrane helix</keyword>
<keyword evidence="7" id="KW-1185">Reference proteome</keyword>
<comment type="subcellular location">
    <subcellularLocation>
        <location evidence="1">Membrane</location>
        <topology evidence="1">Multi-pass membrane protein</topology>
    </subcellularLocation>
</comment>
<dbReference type="InterPro" id="IPR002657">
    <property type="entry name" value="BilAc:Na_symport/Acr3"/>
</dbReference>
<feature type="transmembrane region" description="Helical" evidence="5">
    <location>
        <begin position="258"/>
        <end position="280"/>
    </location>
</feature>
<feature type="transmembrane region" description="Helical" evidence="5">
    <location>
        <begin position="101"/>
        <end position="123"/>
    </location>
</feature>
<proteinExistence type="predicted"/>
<accession>A0ABN6YG94</accession>
<dbReference type="InterPro" id="IPR004710">
    <property type="entry name" value="Bilac:Na_transpt"/>
</dbReference>
<dbReference type="Gene3D" id="1.20.1530.20">
    <property type="match status" value="1"/>
</dbReference>
<evidence type="ECO:0008006" key="8">
    <source>
        <dbReference type="Google" id="ProtNLM"/>
    </source>
</evidence>
<feature type="transmembrane region" description="Helical" evidence="5">
    <location>
        <begin position="143"/>
        <end position="161"/>
    </location>
</feature>
<sequence>MEIISSLFNVILMVFIVTTMLTAGFNTTLEQLGAVLSRLGLVAAVLVTGFLVRPLVGWGIAEVFGLAVPAYVAMVLVWSCPGAPFGAKLVMTAKADLQSGAVLQVLMAAIGSLTFAPTANLIIGAADLGSDVSLPVWDLIRTVALLQLLPFVIGMMVRHWTPERAEEFGGFTAKVSGQTFLVVLAGALLGSWSEVVGLIGSTVLIAAIVASVVMIGIGWLFSTGERRTRWATALIQPCSNSGPAFAAVAIAFGNDPAILGAITAILLFQIVVGLPTASFVGRRRAAAAG</sequence>
<evidence type="ECO:0000256" key="3">
    <source>
        <dbReference type="ARBA" id="ARBA00022989"/>
    </source>
</evidence>
<organism evidence="6 7">
    <name type="scientific">Agromyces marinus</name>
    <dbReference type="NCBI Taxonomy" id="1389020"/>
    <lineage>
        <taxon>Bacteria</taxon>
        <taxon>Bacillati</taxon>
        <taxon>Actinomycetota</taxon>
        <taxon>Actinomycetes</taxon>
        <taxon>Micrococcales</taxon>
        <taxon>Microbacteriaceae</taxon>
        <taxon>Agromyces</taxon>
    </lineage>
</organism>
<dbReference type="RefSeq" id="WP_234660194.1">
    <property type="nucleotide sequence ID" value="NZ_AP027734.1"/>
</dbReference>
<evidence type="ECO:0000313" key="6">
    <source>
        <dbReference type="EMBL" id="BDZ54948.1"/>
    </source>
</evidence>
<evidence type="ECO:0000256" key="1">
    <source>
        <dbReference type="ARBA" id="ARBA00004141"/>
    </source>
</evidence>
<reference evidence="7" key="1">
    <citation type="journal article" date="2019" name="Int. J. Syst. Evol. Microbiol.">
        <title>The Global Catalogue of Microorganisms (GCM) 10K type strain sequencing project: providing services to taxonomists for standard genome sequencing and annotation.</title>
        <authorList>
            <consortium name="The Broad Institute Genomics Platform"/>
            <consortium name="The Broad Institute Genome Sequencing Center for Infectious Disease"/>
            <person name="Wu L."/>
            <person name="Ma J."/>
        </authorList>
    </citation>
    <scope>NUCLEOTIDE SEQUENCE [LARGE SCALE GENOMIC DNA]</scope>
    <source>
        <strain evidence="7">NBRC 109019</strain>
    </source>
</reference>
<gene>
    <name evidence="6" type="ORF">GCM10025870_20210</name>
</gene>
<evidence type="ECO:0000256" key="5">
    <source>
        <dbReference type="SAM" id="Phobius"/>
    </source>
</evidence>
<dbReference type="InterPro" id="IPR038770">
    <property type="entry name" value="Na+/solute_symporter_sf"/>
</dbReference>
<evidence type="ECO:0000313" key="7">
    <source>
        <dbReference type="Proteomes" id="UP001321477"/>
    </source>
</evidence>
<dbReference type="Proteomes" id="UP001321477">
    <property type="component" value="Chromosome"/>
</dbReference>
<evidence type="ECO:0000256" key="4">
    <source>
        <dbReference type="ARBA" id="ARBA00023136"/>
    </source>
</evidence>
<keyword evidence="4 5" id="KW-0472">Membrane</keyword>
<evidence type="ECO:0000256" key="2">
    <source>
        <dbReference type="ARBA" id="ARBA00022692"/>
    </source>
</evidence>
<feature type="transmembrane region" description="Helical" evidence="5">
    <location>
        <begin position="6"/>
        <end position="25"/>
    </location>
</feature>
<dbReference type="EMBL" id="AP027734">
    <property type="protein sequence ID" value="BDZ54948.1"/>
    <property type="molecule type" value="Genomic_DNA"/>
</dbReference>
<feature type="transmembrane region" description="Helical" evidence="5">
    <location>
        <begin position="173"/>
        <end position="192"/>
    </location>
</feature>
<protein>
    <recommendedName>
        <fullName evidence="8">Bile acid:Na+ symporter, BASS family</fullName>
    </recommendedName>
</protein>
<name>A0ABN6YG94_9MICO</name>
<feature type="transmembrane region" description="Helical" evidence="5">
    <location>
        <begin position="58"/>
        <end position="80"/>
    </location>
</feature>
<dbReference type="PANTHER" id="PTHR10361">
    <property type="entry name" value="SODIUM-BILE ACID COTRANSPORTER"/>
    <property type="match status" value="1"/>
</dbReference>
<dbReference type="PANTHER" id="PTHR10361:SF28">
    <property type="entry name" value="P3 PROTEIN-RELATED"/>
    <property type="match status" value="1"/>
</dbReference>
<feature type="transmembrane region" description="Helical" evidence="5">
    <location>
        <begin position="32"/>
        <end position="52"/>
    </location>
</feature>
<dbReference type="Pfam" id="PF01758">
    <property type="entry name" value="SBF"/>
    <property type="match status" value="1"/>
</dbReference>
<feature type="transmembrane region" description="Helical" evidence="5">
    <location>
        <begin position="198"/>
        <end position="221"/>
    </location>
</feature>